<gene>
    <name evidence="2" type="ORF">TPAB3V08_LOCUS8938</name>
</gene>
<name>A0ABN7P947_TIMPD</name>
<feature type="compositionally biased region" description="Polar residues" evidence="1">
    <location>
        <begin position="129"/>
        <end position="140"/>
    </location>
</feature>
<dbReference type="Proteomes" id="UP001153148">
    <property type="component" value="Unassembled WGS sequence"/>
</dbReference>
<evidence type="ECO:0000313" key="2">
    <source>
        <dbReference type="EMBL" id="CAG2061985.1"/>
    </source>
</evidence>
<reference evidence="2" key="1">
    <citation type="submission" date="2021-03" db="EMBL/GenBank/DDBJ databases">
        <authorList>
            <person name="Tran Van P."/>
        </authorList>
    </citation>
    <scope>NUCLEOTIDE SEQUENCE</scope>
</reference>
<comment type="caution">
    <text evidence="2">The sequence shown here is derived from an EMBL/GenBank/DDBJ whole genome shotgun (WGS) entry which is preliminary data.</text>
</comment>
<evidence type="ECO:0000313" key="3">
    <source>
        <dbReference type="Proteomes" id="UP001153148"/>
    </source>
</evidence>
<feature type="region of interest" description="Disordered" evidence="1">
    <location>
        <begin position="129"/>
        <end position="190"/>
    </location>
</feature>
<dbReference type="EMBL" id="CAJPIN010018073">
    <property type="protein sequence ID" value="CAG2061985.1"/>
    <property type="molecule type" value="Genomic_DNA"/>
</dbReference>
<evidence type="ECO:0000256" key="1">
    <source>
        <dbReference type="SAM" id="MobiDB-lite"/>
    </source>
</evidence>
<keyword evidence="3" id="KW-1185">Reference proteome</keyword>
<organism evidence="2 3">
    <name type="scientific">Timema podura</name>
    <name type="common">Walking stick</name>
    <dbReference type="NCBI Taxonomy" id="61482"/>
    <lineage>
        <taxon>Eukaryota</taxon>
        <taxon>Metazoa</taxon>
        <taxon>Ecdysozoa</taxon>
        <taxon>Arthropoda</taxon>
        <taxon>Hexapoda</taxon>
        <taxon>Insecta</taxon>
        <taxon>Pterygota</taxon>
        <taxon>Neoptera</taxon>
        <taxon>Polyneoptera</taxon>
        <taxon>Phasmatodea</taxon>
        <taxon>Timematodea</taxon>
        <taxon>Timematoidea</taxon>
        <taxon>Timematidae</taxon>
        <taxon>Timema</taxon>
    </lineage>
</organism>
<sequence length="211" mass="23499">CILFQHVDRKYVSMLTNSNYFVDYVEAVLLDERTSLNVPIVFNFLSVFFPKVASHVLNDQTCNLIENLVTSLSGIVNLVNIRTTANKLNGDLRALALVYSTEVALSPSAELLPTLNQLLIKTTTARKQMEESANTTSVDTSVEEAPSKKRKITMDKEEGENPKPEPVAGCSKDPEVLPSRDPGENKQISTNWLEVLEKTITDLKESVEKKD</sequence>
<feature type="non-terminal residue" evidence="2">
    <location>
        <position position="1"/>
    </location>
</feature>
<accession>A0ABN7P947</accession>
<proteinExistence type="predicted"/>
<feature type="compositionally biased region" description="Basic and acidic residues" evidence="1">
    <location>
        <begin position="152"/>
        <end position="163"/>
    </location>
</feature>
<protein>
    <submittedName>
        <fullName evidence="2">Uncharacterized protein</fullName>
    </submittedName>
</protein>